<dbReference type="Proteomes" id="UP000018888">
    <property type="component" value="Unassembled WGS sequence"/>
</dbReference>
<dbReference type="EMBL" id="AUPC02000001">
    <property type="protein sequence ID" value="POG83179.1"/>
    <property type="molecule type" value="Genomic_DNA"/>
</dbReference>
<evidence type="ECO:0000313" key="3">
    <source>
        <dbReference type="Proteomes" id="UP000018888"/>
    </source>
</evidence>
<proteinExistence type="predicted"/>
<gene>
    <name evidence="2" type="ORF">GLOIN_2v1490033</name>
</gene>
<sequence>MFHCFFSFFVIVYGGLRTIYVIIINNTSKNSTRMCYDCYVVTTKLRLNSAANTNLVIVETKYYYCKYARINKQ</sequence>
<keyword evidence="1" id="KW-0812">Transmembrane</keyword>
<organism evidence="2 3">
    <name type="scientific">Rhizophagus irregularis (strain DAOM 181602 / DAOM 197198 / MUCL 43194)</name>
    <name type="common">Arbuscular mycorrhizal fungus</name>
    <name type="synonym">Glomus intraradices</name>
    <dbReference type="NCBI Taxonomy" id="747089"/>
    <lineage>
        <taxon>Eukaryota</taxon>
        <taxon>Fungi</taxon>
        <taxon>Fungi incertae sedis</taxon>
        <taxon>Mucoromycota</taxon>
        <taxon>Glomeromycotina</taxon>
        <taxon>Glomeromycetes</taxon>
        <taxon>Glomerales</taxon>
        <taxon>Glomeraceae</taxon>
        <taxon>Rhizophagus</taxon>
    </lineage>
</organism>
<dbReference type="AlphaFoldDB" id="A0A2P4QZW2"/>
<reference evidence="2 3" key="1">
    <citation type="journal article" date="2013" name="Proc. Natl. Acad. Sci. U.S.A.">
        <title>Genome of an arbuscular mycorrhizal fungus provides insight into the oldest plant symbiosis.</title>
        <authorList>
            <person name="Tisserant E."/>
            <person name="Malbreil M."/>
            <person name="Kuo A."/>
            <person name="Kohler A."/>
            <person name="Symeonidi A."/>
            <person name="Balestrini R."/>
            <person name="Charron P."/>
            <person name="Duensing N."/>
            <person name="Frei Dit Frey N."/>
            <person name="Gianinazzi-Pearson V."/>
            <person name="Gilbert L.B."/>
            <person name="Handa Y."/>
            <person name="Herr J.R."/>
            <person name="Hijri M."/>
            <person name="Koul R."/>
            <person name="Kawaguchi M."/>
            <person name="Krajinski F."/>
            <person name="Lammers P.J."/>
            <person name="Masclaux F.G."/>
            <person name="Murat C."/>
            <person name="Morin E."/>
            <person name="Ndikumana S."/>
            <person name="Pagni M."/>
            <person name="Petitpierre D."/>
            <person name="Requena N."/>
            <person name="Rosikiewicz P."/>
            <person name="Riley R."/>
            <person name="Saito K."/>
            <person name="San Clemente H."/>
            <person name="Shapiro H."/>
            <person name="van Tuinen D."/>
            <person name="Becard G."/>
            <person name="Bonfante P."/>
            <person name="Paszkowski U."/>
            <person name="Shachar-Hill Y.Y."/>
            <person name="Tuskan G.A."/>
            <person name="Young P.W."/>
            <person name="Sanders I.R."/>
            <person name="Henrissat B."/>
            <person name="Rensing S.A."/>
            <person name="Grigoriev I.V."/>
            <person name="Corradi N."/>
            <person name="Roux C."/>
            <person name="Martin F."/>
        </authorList>
    </citation>
    <scope>NUCLEOTIDE SEQUENCE [LARGE SCALE GENOMIC DNA]</scope>
    <source>
        <strain evidence="2 3">DAOM 197198</strain>
    </source>
</reference>
<keyword evidence="3" id="KW-1185">Reference proteome</keyword>
<comment type="caution">
    <text evidence="2">The sequence shown here is derived from an EMBL/GenBank/DDBJ whole genome shotgun (WGS) entry which is preliminary data.</text>
</comment>
<evidence type="ECO:0000313" key="2">
    <source>
        <dbReference type="EMBL" id="POG83179.1"/>
    </source>
</evidence>
<keyword evidence="1" id="KW-0472">Membrane</keyword>
<name>A0A2P4QZW2_RHIID</name>
<keyword evidence="1" id="KW-1133">Transmembrane helix</keyword>
<reference evidence="2 3" key="2">
    <citation type="journal article" date="2018" name="New Phytol.">
        <title>High intraspecific genome diversity in the model arbuscular mycorrhizal symbiont Rhizophagus irregularis.</title>
        <authorList>
            <person name="Chen E.C.H."/>
            <person name="Morin E."/>
            <person name="Beaudet D."/>
            <person name="Noel J."/>
            <person name="Yildirir G."/>
            <person name="Ndikumana S."/>
            <person name="Charron P."/>
            <person name="St-Onge C."/>
            <person name="Giorgi J."/>
            <person name="Kruger M."/>
            <person name="Marton T."/>
            <person name="Ropars J."/>
            <person name="Grigoriev I.V."/>
            <person name="Hainaut M."/>
            <person name="Henrissat B."/>
            <person name="Roux C."/>
            <person name="Martin F."/>
            <person name="Corradi N."/>
        </authorList>
    </citation>
    <scope>NUCLEOTIDE SEQUENCE [LARGE SCALE GENOMIC DNA]</scope>
    <source>
        <strain evidence="2 3">DAOM 197198</strain>
    </source>
</reference>
<accession>A0A2P4QZW2</accession>
<feature type="transmembrane region" description="Helical" evidence="1">
    <location>
        <begin position="6"/>
        <end position="24"/>
    </location>
</feature>
<protein>
    <submittedName>
        <fullName evidence="2">Uncharacterized protein</fullName>
    </submittedName>
</protein>
<evidence type="ECO:0000256" key="1">
    <source>
        <dbReference type="SAM" id="Phobius"/>
    </source>
</evidence>